<proteinExistence type="predicted"/>
<protein>
    <submittedName>
        <fullName evidence="1">Uncharacterized protein</fullName>
    </submittedName>
</protein>
<sequence length="140" mass="15264">MTWLSRNMSKLGTDDWFTSSFSNKLNRNTPKCSLLYAGGLSSIMLLQHQGNGPSIDNLFTVHGPNRLMRLYGVVSDIGPGGVGVNDTMNNLKIELDNGIDQVKLTKLTNDLTGNGIPGTVLVKDREDSEKLNVLISDSIK</sequence>
<name>X1PUU3_9ZZZZ</name>
<gene>
    <name evidence="1" type="ORF">S06H3_41112</name>
</gene>
<accession>X1PUU3</accession>
<comment type="caution">
    <text evidence="1">The sequence shown here is derived from an EMBL/GenBank/DDBJ whole genome shotgun (WGS) entry which is preliminary data.</text>
</comment>
<evidence type="ECO:0000313" key="1">
    <source>
        <dbReference type="EMBL" id="GAI42875.1"/>
    </source>
</evidence>
<dbReference type="EMBL" id="BARV01025296">
    <property type="protein sequence ID" value="GAI42875.1"/>
    <property type="molecule type" value="Genomic_DNA"/>
</dbReference>
<reference evidence="1" key="1">
    <citation type="journal article" date="2014" name="Front. Microbiol.">
        <title>High frequency of phylogenetically diverse reductive dehalogenase-homologous genes in deep subseafloor sedimentary metagenomes.</title>
        <authorList>
            <person name="Kawai M."/>
            <person name="Futagami T."/>
            <person name="Toyoda A."/>
            <person name="Takaki Y."/>
            <person name="Nishi S."/>
            <person name="Hori S."/>
            <person name="Arai W."/>
            <person name="Tsubouchi T."/>
            <person name="Morono Y."/>
            <person name="Uchiyama I."/>
            <person name="Ito T."/>
            <person name="Fujiyama A."/>
            <person name="Inagaki F."/>
            <person name="Takami H."/>
        </authorList>
    </citation>
    <scope>NUCLEOTIDE SEQUENCE</scope>
    <source>
        <strain evidence="1">Expedition CK06-06</strain>
    </source>
</reference>
<organism evidence="1">
    <name type="scientific">marine sediment metagenome</name>
    <dbReference type="NCBI Taxonomy" id="412755"/>
    <lineage>
        <taxon>unclassified sequences</taxon>
        <taxon>metagenomes</taxon>
        <taxon>ecological metagenomes</taxon>
    </lineage>
</organism>
<dbReference type="AlphaFoldDB" id="X1PUU3"/>